<protein>
    <recommendedName>
        <fullName evidence="2">DYW domain-containing protein</fullName>
    </recommendedName>
</protein>
<evidence type="ECO:0000256" key="1">
    <source>
        <dbReference type="ARBA" id="ARBA00006643"/>
    </source>
</evidence>
<dbReference type="GO" id="GO:0003723">
    <property type="term" value="F:RNA binding"/>
    <property type="evidence" value="ECO:0007669"/>
    <property type="project" value="InterPro"/>
</dbReference>
<comment type="caution">
    <text evidence="3">The sequence shown here is derived from an EMBL/GenBank/DDBJ whole genome shotgun (WGS) entry which is preliminary data.</text>
</comment>
<dbReference type="InterPro" id="IPR032867">
    <property type="entry name" value="DYW_dom"/>
</dbReference>
<dbReference type="Pfam" id="PF20431">
    <property type="entry name" value="E_motif"/>
    <property type="match status" value="1"/>
</dbReference>
<dbReference type="EMBL" id="VOIH02000008">
    <property type="protein sequence ID" value="KAF3440654.1"/>
    <property type="molecule type" value="Genomic_DNA"/>
</dbReference>
<evidence type="ECO:0000313" key="3">
    <source>
        <dbReference type="EMBL" id="KAF3440654.1"/>
    </source>
</evidence>
<evidence type="ECO:0000313" key="4">
    <source>
        <dbReference type="Proteomes" id="UP000796880"/>
    </source>
</evidence>
<dbReference type="OrthoDB" id="1926166at2759"/>
<reference evidence="3" key="1">
    <citation type="submission" date="2020-03" db="EMBL/GenBank/DDBJ databases">
        <title>A high-quality chromosome-level genome assembly of a woody plant with both climbing and erect habits, Rhamnella rubrinervis.</title>
        <authorList>
            <person name="Lu Z."/>
            <person name="Yang Y."/>
            <person name="Zhu X."/>
            <person name="Sun Y."/>
        </authorList>
    </citation>
    <scope>NUCLEOTIDE SEQUENCE</scope>
    <source>
        <strain evidence="3">BYM</strain>
        <tissue evidence="3">Leaf</tissue>
    </source>
</reference>
<dbReference type="Pfam" id="PF14432">
    <property type="entry name" value="DYW_deaminase"/>
    <property type="match status" value="1"/>
</dbReference>
<dbReference type="AlphaFoldDB" id="A0A8K0E6X2"/>
<dbReference type="PANTHER" id="PTHR47926:SF347">
    <property type="entry name" value="PENTATRICOPEPTIDE REPEAT-CONTAINING PROTEIN"/>
    <property type="match status" value="1"/>
</dbReference>
<proteinExistence type="inferred from homology"/>
<sequence length="188" mass="21692">MDLGELAANKLFELEPQNSGNYILLSNLYASKGRWEDVQRVRDGMNKVGLKKGTGWSWVEYKGKMHKFIVGDKSHERSDDIYKLLATLRRKMRDAGYAADKSCVLRDVEEEEKEEMVGTHSEKLAICFALLVSEAGAVIRVVKNLRMCWDCHTAFKMISKLEERKILVRDNNRFHCFSDGLCSCNDYW</sequence>
<comment type="similarity">
    <text evidence="1">Belongs to the PPR family. PCMP-H subfamily.</text>
</comment>
<dbReference type="InterPro" id="IPR046848">
    <property type="entry name" value="E_motif"/>
</dbReference>
<keyword evidence="4" id="KW-1185">Reference proteome</keyword>
<dbReference type="PANTHER" id="PTHR47926">
    <property type="entry name" value="PENTATRICOPEPTIDE REPEAT-CONTAINING PROTEIN"/>
    <property type="match status" value="1"/>
</dbReference>
<dbReference type="GO" id="GO:0009451">
    <property type="term" value="P:RNA modification"/>
    <property type="evidence" value="ECO:0007669"/>
    <property type="project" value="InterPro"/>
</dbReference>
<organism evidence="3 4">
    <name type="scientific">Rhamnella rubrinervis</name>
    <dbReference type="NCBI Taxonomy" id="2594499"/>
    <lineage>
        <taxon>Eukaryota</taxon>
        <taxon>Viridiplantae</taxon>
        <taxon>Streptophyta</taxon>
        <taxon>Embryophyta</taxon>
        <taxon>Tracheophyta</taxon>
        <taxon>Spermatophyta</taxon>
        <taxon>Magnoliopsida</taxon>
        <taxon>eudicotyledons</taxon>
        <taxon>Gunneridae</taxon>
        <taxon>Pentapetalae</taxon>
        <taxon>rosids</taxon>
        <taxon>fabids</taxon>
        <taxon>Rosales</taxon>
        <taxon>Rhamnaceae</taxon>
        <taxon>rhamnoid group</taxon>
        <taxon>Rhamneae</taxon>
        <taxon>Rhamnella</taxon>
    </lineage>
</organism>
<dbReference type="InterPro" id="IPR046960">
    <property type="entry name" value="PPR_At4g14850-like_plant"/>
</dbReference>
<dbReference type="Proteomes" id="UP000796880">
    <property type="component" value="Unassembled WGS sequence"/>
</dbReference>
<evidence type="ECO:0000259" key="2">
    <source>
        <dbReference type="Pfam" id="PF14432"/>
    </source>
</evidence>
<name>A0A8K0E6X2_9ROSA</name>
<gene>
    <name evidence="3" type="ORF">FNV43_RR18938</name>
</gene>
<accession>A0A8K0E6X2</accession>
<feature type="domain" description="DYW" evidence="2">
    <location>
        <begin position="96"/>
        <end position="188"/>
    </location>
</feature>
<dbReference type="GO" id="GO:0008270">
    <property type="term" value="F:zinc ion binding"/>
    <property type="evidence" value="ECO:0007669"/>
    <property type="project" value="InterPro"/>
</dbReference>